<dbReference type="PROSITE" id="PS51257">
    <property type="entry name" value="PROKAR_LIPOPROTEIN"/>
    <property type="match status" value="1"/>
</dbReference>
<keyword evidence="10" id="KW-1185">Reference proteome</keyword>
<dbReference type="EC" id="3.5.2.6" evidence="3 6"/>
<dbReference type="InterPro" id="IPR023650">
    <property type="entry name" value="Beta-lactam_class-A_AS"/>
</dbReference>
<evidence type="ECO:0000256" key="6">
    <source>
        <dbReference type="RuleBase" id="RU361140"/>
    </source>
</evidence>
<reference evidence="9 10" key="1">
    <citation type="submission" date="2024-05" db="EMBL/GenBank/DDBJ databases">
        <authorList>
            <person name="Park S."/>
        </authorList>
    </citation>
    <scope>NUCLEOTIDE SEQUENCE [LARGE SCALE GENOMIC DNA]</scope>
    <source>
        <strain evidence="9 10">DGU5</strain>
    </source>
</reference>
<accession>A0ABV0CTH5</accession>
<dbReference type="InterPro" id="IPR012338">
    <property type="entry name" value="Beta-lactam/transpept-like"/>
</dbReference>
<dbReference type="InterPro" id="IPR000871">
    <property type="entry name" value="Beta-lactam_class-A"/>
</dbReference>
<dbReference type="SUPFAM" id="SSF56601">
    <property type="entry name" value="beta-lactamase/transpeptidase-like"/>
    <property type="match status" value="1"/>
</dbReference>
<dbReference type="PRINTS" id="PR00118">
    <property type="entry name" value="BLACTAMASEA"/>
</dbReference>
<dbReference type="GO" id="GO:0008800">
    <property type="term" value="F:beta-lactamase activity"/>
    <property type="evidence" value="ECO:0007669"/>
    <property type="project" value="UniProtKB-EC"/>
</dbReference>
<name>A0ABV0CTH5_9SPHN</name>
<feature type="chain" id="PRO_5045573203" description="Beta-lactamase" evidence="7">
    <location>
        <begin position="20"/>
        <end position="308"/>
    </location>
</feature>
<evidence type="ECO:0000259" key="8">
    <source>
        <dbReference type="Pfam" id="PF13354"/>
    </source>
</evidence>
<evidence type="ECO:0000256" key="3">
    <source>
        <dbReference type="ARBA" id="ARBA00012865"/>
    </source>
</evidence>
<dbReference type="PROSITE" id="PS00146">
    <property type="entry name" value="BETA_LACTAMASE_A"/>
    <property type="match status" value="1"/>
</dbReference>
<dbReference type="NCBIfam" id="NF033103">
    <property type="entry name" value="bla_class_A"/>
    <property type="match status" value="1"/>
</dbReference>
<comment type="similarity">
    <text evidence="2 6">Belongs to the class-A beta-lactamase family.</text>
</comment>
<evidence type="ECO:0000256" key="5">
    <source>
        <dbReference type="ARBA" id="ARBA00023251"/>
    </source>
</evidence>
<dbReference type="Gene3D" id="3.40.710.10">
    <property type="entry name" value="DD-peptidase/beta-lactamase superfamily"/>
    <property type="match status" value="1"/>
</dbReference>
<protein>
    <recommendedName>
        <fullName evidence="3 6">Beta-lactamase</fullName>
        <ecNumber evidence="3 6">3.5.2.6</ecNumber>
    </recommendedName>
</protein>
<comment type="catalytic activity">
    <reaction evidence="1 6">
        <text>a beta-lactam + H2O = a substituted beta-amino acid</text>
        <dbReference type="Rhea" id="RHEA:20401"/>
        <dbReference type="ChEBI" id="CHEBI:15377"/>
        <dbReference type="ChEBI" id="CHEBI:35627"/>
        <dbReference type="ChEBI" id="CHEBI:140347"/>
        <dbReference type="EC" id="3.5.2.6"/>
    </reaction>
</comment>
<dbReference type="PANTHER" id="PTHR35333">
    <property type="entry name" value="BETA-LACTAMASE"/>
    <property type="match status" value="1"/>
</dbReference>
<sequence length="308" mass="32667">MKIWNYGILAALIAAGGCAAPASDVQSQSTEASAPSGAAIEAATARIIDIEERSGGRLGVALVDPEGHVLLSHRGDERFAMCSTFKTLLAARILSDPNGLQLDDRLTIDPAAVEGHAPFTRSRLDEGWMTVGEAAEHIVTVSDNAAANLLLDQVGGPSGLTQWIRSLGDDVTRLDRRELELNENAAGDPRDTTAPLAFAETYRKVMHDDAVLGDAQRDQLAGWLAASVTGLHRLRAGMPEGWRVGDKTGFCAEPGAEEINDIAVFDPDGEGWYTLAFMLDRPRETGAFVDKLGAEVGAIAAKLVRPGA</sequence>
<comment type="caution">
    <text evidence="9">The sequence shown here is derived from an EMBL/GenBank/DDBJ whole genome shotgun (WGS) entry which is preliminary data.</text>
</comment>
<dbReference type="PANTHER" id="PTHR35333:SF3">
    <property type="entry name" value="BETA-LACTAMASE-TYPE TRANSPEPTIDASE FOLD CONTAINING PROTEIN"/>
    <property type="match status" value="1"/>
</dbReference>
<dbReference type="RefSeq" id="WP_346783639.1">
    <property type="nucleotide sequence ID" value="NZ_JBDLBR010000001.1"/>
</dbReference>
<evidence type="ECO:0000313" key="9">
    <source>
        <dbReference type="EMBL" id="MEN7536193.1"/>
    </source>
</evidence>
<gene>
    <name evidence="9" type="primary">bla</name>
    <name evidence="9" type="ORF">ABDJ38_03285</name>
</gene>
<evidence type="ECO:0000256" key="7">
    <source>
        <dbReference type="SAM" id="SignalP"/>
    </source>
</evidence>
<evidence type="ECO:0000256" key="1">
    <source>
        <dbReference type="ARBA" id="ARBA00001526"/>
    </source>
</evidence>
<evidence type="ECO:0000313" key="10">
    <source>
        <dbReference type="Proteomes" id="UP001484535"/>
    </source>
</evidence>
<proteinExistence type="inferred from homology"/>
<dbReference type="Pfam" id="PF13354">
    <property type="entry name" value="Beta-lactamase2"/>
    <property type="match status" value="1"/>
</dbReference>
<dbReference type="EMBL" id="JBDLBR010000001">
    <property type="protein sequence ID" value="MEN7536193.1"/>
    <property type="molecule type" value="Genomic_DNA"/>
</dbReference>
<keyword evidence="4 6" id="KW-0378">Hydrolase</keyword>
<organism evidence="9 10">
    <name type="scientific">Aurantiacibacter flavus</name>
    <dbReference type="NCBI Taxonomy" id="3145232"/>
    <lineage>
        <taxon>Bacteria</taxon>
        <taxon>Pseudomonadati</taxon>
        <taxon>Pseudomonadota</taxon>
        <taxon>Alphaproteobacteria</taxon>
        <taxon>Sphingomonadales</taxon>
        <taxon>Erythrobacteraceae</taxon>
        <taxon>Aurantiacibacter</taxon>
    </lineage>
</organism>
<evidence type="ECO:0000256" key="2">
    <source>
        <dbReference type="ARBA" id="ARBA00009009"/>
    </source>
</evidence>
<dbReference type="Proteomes" id="UP001484535">
    <property type="component" value="Unassembled WGS sequence"/>
</dbReference>
<keyword evidence="5 6" id="KW-0046">Antibiotic resistance</keyword>
<feature type="signal peptide" evidence="7">
    <location>
        <begin position="1"/>
        <end position="19"/>
    </location>
</feature>
<evidence type="ECO:0000256" key="4">
    <source>
        <dbReference type="ARBA" id="ARBA00022801"/>
    </source>
</evidence>
<keyword evidence="7" id="KW-0732">Signal</keyword>
<dbReference type="InterPro" id="IPR045155">
    <property type="entry name" value="Beta-lactam_cat"/>
</dbReference>
<feature type="domain" description="Beta-lactamase class A catalytic" evidence="8">
    <location>
        <begin position="60"/>
        <end position="275"/>
    </location>
</feature>